<dbReference type="EMBL" id="BPLQ01000530">
    <property type="protein sequence ID" value="GIX72426.1"/>
    <property type="molecule type" value="Genomic_DNA"/>
</dbReference>
<keyword evidence="2" id="KW-1185">Reference proteome</keyword>
<proteinExistence type="predicted"/>
<protein>
    <submittedName>
        <fullName evidence="1">Uncharacterized protein</fullName>
    </submittedName>
</protein>
<accession>A0AAV4MK95</accession>
<reference evidence="1 2" key="1">
    <citation type="submission" date="2021-06" db="EMBL/GenBank/DDBJ databases">
        <title>Caerostris darwini draft genome.</title>
        <authorList>
            <person name="Kono N."/>
            <person name="Arakawa K."/>
        </authorList>
    </citation>
    <scope>NUCLEOTIDE SEQUENCE [LARGE SCALE GENOMIC DNA]</scope>
</reference>
<dbReference type="Proteomes" id="UP001054837">
    <property type="component" value="Unassembled WGS sequence"/>
</dbReference>
<dbReference type="AlphaFoldDB" id="A0AAV4MK95"/>
<sequence>MTFKIYPQQDQPSLYRKCNPMDFLDCCWILSMRNLRNNSSSLLSKSIICPIRLSSWTASVFLWKTTRHYQPQDDTPVVQKSSHEVIKLVTYVLLP</sequence>
<evidence type="ECO:0000313" key="2">
    <source>
        <dbReference type="Proteomes" id="UP001054837"/>
    </source>
</evidence>
<evidence type="ECO:0000313" key="1">
    <source>
        <dbReference type="EMBL" id="GIX72426.1"/>
    </source>
</evidence>
<gene>
    <name evidence="1" type="ORF">CDAR_253461</name>
</gene>
<name>A0AAV4MK95_9ARAC</name>
<organism evidence="1 2">
    <name type="scientific">Caerostris darwini</name>
    <dbReference type="NCBI Taxonomy" id="1538125"/>
    <lineage>
        <taxon>Eukaryota</taxon>
        <taxon>Metazoa</taxon>
        <taxon>Ecdysozoa</taxon>
        <taxon>Arthropoda</taxon>
        <taxon>Chelicerata</taxon>
        <taxon>Arachnida</taxon>
        <taxon>Araneae</taxon>
        <taxon>Araneomorphae</taxon>
        <taxon>Entelegynae</taxon>
        <taxon>Araneoidea</taxon>
        <taxon>Araneidae</taxon>
        <taxon>Caerostris</taxon>
    </lineage>
</organism>
<comment type="caution">
    <text evidence="1">The sequence shown here is derived from an EMBL/GenBank/DDBJ whole genome shotgun (WGS) entry which is preliminary data.</text>
</comment>